<name>A0ABC8JXP9_ERUVS</name>
<evidence type="ECO:0000256" key="3">
    <source>
        <dbReference type="ARBA" id="ARBA00012759"/>
    </source>
</evidence>
<sequence length="129" mass="14617">MAAISINVKVVTCKKLVTARKQMSVLQAPNILVVQLKRFGRKIDKAITFGEILVLSTFMSKASKDLQPEYKLFGIIVHSGFSPESGHYYAYVKNPSGRWYCCNDSFVSPSTLQEVLSKKAYILFFIRSW</sequence>
<proteinExistence type="inferred from homology"/>
<evidence type="ECO:0000256" key="7">
    <source>
        <dbReference type="ARBA" id="ARBA00022807"/>
    </source>
</evidence>
<keyword evidence="7" id="KW-0788">Thiol protease</keyword>
<dbReference type="Pfam" id="PF00443">
    <property type="entry name" value="UCH"/>
    <property type="match status" value="1"/>
</dbReference>
<keyword evidence="4" id="KW-0645">Protease</keyword>
<dbReference type="EC" id="3.4.19.12" evidence="3"/>
<comment type="similarity">
    <text evidence="2">Belongs to the peptidase C19 family.</text>
</comment>
<dbReference type="GO" id="GO:0006508">
    <property type="term" value="P:proteolysis"/>
    <property type="evidence" value="ECO:0007669"/>
    <property type="project" value="UniProtKB-KW"/>
</dbReference>
<protein>
    <recommendedName>
        <fullName evidence="3">ubiquitinyl hydrolase 1</fullName>
        <ecNumber evidence="3">3.4.19.12</ecNumber>
    </recommendedName>
</protein>
<dbReference type="SUPFAM" id="SSF54001">
    <property type="entry name" value="Cysteine proteinases"/>
    <property type="match status" value="1"/>
</dbReference>
<keyword evidence="5" id="KW-0833">Ubl conjugation pathway</keyword>
<dbReference type="EMBL" id="CAKOAT010149599">
    <property type="protein sequence ID" value="CAH8342898.1"/>
    <property type="molecule type" value="Genomic_DNA"/>
</dbReference>
<evidence type="ECO:0000259" key="8">
    <source>
        <dbReference type="PROSITE" id="PS50235"/>
    </source>
</evidence>
<dbReference type="InterPro" id="IPR001394">
    <property type="entry name" value="Peptidase_C19_UCH"/>
</dbReference>
<gene>
    <name evidence="9" type="ORF">ERUC_LOCUS15972</name>
</gene>
<dbReference type="AlphaFoldDB" id="A0ABC8JXP9"/>
<dbReference type="Proteomes" id="UP001642260">
    <property type="component" value="Unassembled WGS sequence"/>
</dbReference>
<dbReference type="InterPro" id="IPR018200">
    <property type="entry name" value="USP_CS"/>
</dbReference>
<evidence type="ECO:0000256" key="4">
    <source>
        <dbReference type="ARBA" id="ARBA00022670"/>
    </source>
</evidence>
<accession>A0ABC8JXP9</accession>
<comment type="caution">
    <text evidence="9">The sequence shown here is derived from an EMBL/GenBank/DDBJ whole genome shotgun (WGS) entry which is preliminary data.</text>
</comment>
<keyword evidence="10" id="KW-1185">Reference proteome</keyword>
<dbReference type="PANTHER" id="PTHR24006:SF758">
    <property type="entry name" value="UBIQUITIN CARBOXYL-TERMINAL HYDROLASE 36"/>
    <property type="match status" value="1"/>
</dbReference>
<dbReference type="PROSITE" id="PS50235">
    <property type="entry name" value="USP_3"/>
    <property type="match status" value="1"/>
</dbReference>
<dbReference type="InterPro" id="IPR038765">
    <property type="entry name" value="Papain-like_cys_pep_sf"/>
</dbReference>
<dbReference type="InterPro" id="IPR028889">
    <property type="entry name" value="USP"/>
</dbReference>
<evidence type="ECO:0000256" key="5">
    <source>
        <dbReference type="ARBA" id="ARBA00022786"/>
    </source>
</evidence>
<dbReference type="InterPro" id="IPR050164">
    <property type="entry name" value="Peptidase_C19"/>
</dbReference>
<comment type="catalytic activity">
    <reaction evidence="1">
        <text>Thiol-dependent hydrolysis of ester, thioester, amide, peptide and isopeptide bonds formed by the C-terminal Gly of ubiquitin (a 76-residue protein attached to proteins as an intracellular targeting signal).</text>
        <dbReference type="EC" id="3.4.19.12"/>
    </reaction>
</comment>
<organism evidence="9 10">
    <name type="scientific">Eruca vesicaria subsp. sativa</name>
    <name type="common">Garden rocket</name>
    <name type="synonym">Eruca sativa</name>
    <dbReference type="NCBI Taxonomy" id="29727"/>
    <lineage>
        <taxon>Eukaryota</taxon>
        <taxon>Viridiplantae</taxon>
        <taxon>Streptophyta</taxon>
        <taxon>Embryophyta</taxon>
        <taxon>Tracheophyta</taxon>
        <taxon>Spermatophyta</taxon>
        <taxon>Magnoliopsida</taxon>
        <taxon>eudicotyledons</taxon>
        <taxon>Gunneridae</taxon>
        <taxon>Pentapetalae</taxon>
        <taxon>rosids</taxon>
        <taxon>malvids</taxon>
        <taxon>Brassicales</taxon>
        <taxon>Brassicaceae</taxon>
        <taxon>Brassiceae</taxon>
        <taxon>Eruca</taxon>
    </lineage>
</organism>
<dbReference type="PANTHER" id="PTHR24006">
    <property type="entry name" value="UBIQUITIN CARBOXYL-TERMINAL HYDROLASE"/>
    <property type="match status" value="1"/>
</dbReference>
<evidence type="ECO:0000313" key="9">
    <source>
        <dbReference type="EMBL" id="CAH8342898.1"/>
    </source>
</evidence>
<evidence type="ECO:0000256" key="2">
    <source>
        <dbReference type="ARBA" id="ARBA00009085"/>
    </source>
</evidence>
<evidence type="ECO:0000313" key="10">
    <source>
        <dbReference type="Proteomes" id="UP001642260"/>
    </source>
</evidence>
<keyword evidence="6" id="KW-0378">Hydrolase</keyword>
<reference evidence="9 10" key="1">
    <citation type="submission" date="2022-03" db="EMBL/GenBank/DDBJ databases">
        <authorList>
            <person name="Macdonald S."/>
            <person name="Ahmed S."/>
            <person name="Newling K."/>
        </authorList>
    </citation>
    <scope>NUCLEOTIDE SEQUENCE [LARGE SCALE GENOMIC DNA]</scope>
</reference>
<dbReference type="GO" id="GO:0004843">
    <property type="term" value="F:cysteine-type deubiquitinase activity"/>
    <property type="evidence" value="ECO:0007669"/>
    <property type="project" value="UniProtKB-EC"/>
</dbReference>
<dbReference type="PROSITE" id="PS00973">
    <property type="entry name" value="USP_2"/>
    <property type="match status" value="1"/>
</dbReference>
<evidence type="ECO:0000256" key="6">
    <source>
        <dbReference type="ARBA" id="ARBA00022801"/>
    </source>
</evidence>
<dbReference type="Gene3D" id="3.90.70.10">
    <property type="entry name" value="Cysteine proteinases"/>
    <property type="match status" value="1"/>
</dbReference>
<feature type="domain" description="USP" evidence="8">
    <location>
        <begin position="1"/>
        <end position="128"/>
    </location>
</feature>
<evidence type="ECO:0000256" key="1">
    <source>
        <dbReference type="ARBA" id="ARBA00000707"/>
    </source>
</evidence>